<organism evidence="3 4">
    <name type="scientific">Glonium stellatum</name>
    <dbReference type="NCBI Taxonomy" id="574774"/>
    <lineage>
        <taxon>Eukaryota</taxon>
        <taxon>Fungi</taxon>
        <taxon>Dikarya</taxon>
        <taxon>Ascomycota</taxon>
        <taxon>Pezizomycotina</taxon>
        <taxon>Dothideomycetes</taxon>
        <taxon>Pleosporomycetidae</taxon>
        <taxon>Gloniales</taxon>
        <taxon>Gloniaceae</taxon>
        <taxon>Glonium</taxon>
    </lineage>
</organism>
<dbReference type="Gene3D" id="3.20.20.140">
    <property type="entry name" value="Metal-dependent hydrolases"/>
    <property type="match status" value="1"/>
</dbReference>
<protein>
    <recommendedName>
        <fullName evidence="2">Amidohydrolase-related domain-containing protein</fullName>
    </recommendedName>
</protein>
<dbReference type="AlphaFoldDB" id="A0A8E2FDE3"/>
<evidence type="ECO:0000313" key="3">
    <source>
        <dbReference type="EMBL" id="OCL14946.1"/>
    </source>
</evidence>
<name>A0A8E2FDE3_9PEZI</name>
<dbReference type="EMBL" id="KV748505">
    <property type="protein sequence ID" value="OCL14946.1"/>
    <property type="molecule type" value="Genomic_DNA"/>
</dbReference>
<dbReference type="OrthoDB" id="2135488at2759"/>
<reference evidence="3 4" key="1">
    <citation type="journal article" date="2016" name="Nat. Commun.">
        <title>Ectomycorrhizal ecology is imprinted in the genome of the dominant symbiotic fungus Cenococcum geophilum.</title>
        <authorList>
            <consortium name="DOE Joint Genome Institute"/>
            <person name="Peter M."/>
            <person name="Kohler A."/>
            <person name="Ohm R.A."/>
            <person name="Kuo A."/>
            <person name="Krutzmann J."/>
            <person name="Morin E."/>
            <person name="Arend M."/>
            <person name="Barry K.W."/>
            <person name="Binder M."/>
            <person name="Choi C."/>
            <person name="Clum A."/>
            <person name="Copeland A."/>
            <person name="Grisel N."/>
            <person name="Haridas S."/>
            <person name="Kipfer T."/>
            <person name="LaButti K."/>
            <person name="Lindquist E."/>
            <person name="Lipzen A."/>
            <person name="Maire R."/>
            <person name="Meier B."/>
            <person name="Mihaltcheva S."/>
            <person name="Molinier V."/>
            <person name="Murat C."/>
            <person name="Poggeler S."/>
            <person name="Quandt C.A."/>
            <person name="Sperisen C."/>
            <person name="Tritt A."/>
            <person name="Tisserant E."/>
            <person name="Crous P.W."/>
            <person name="Henrissat B."/>
            <person name="Nehls U."/>
            <person name="Egli S."/>
            <person name="Spatafora J.W."/>
            <person name="Grigoriev I.V."/>
            <person name="Martin F.M."/>
        </authorList>
    </citation>
    <scope>NUCLEOTIDE SEQUENCE [LARGE SCALE GENOMIC DNA]</scope>
    <source>
        <strain evidence="3 4">CBS 207.34</strain>
    </source>
</reference>
<dbReference type="GO" id="GO:0016787">
    <property type="term" value="F:hydrolase activity"/>
    <property type="evidence" value="ECO:0007669"/>
    <property type="project" value="InterPro"/>
</dbReference>
<dbReference type="SUPFAM" id="SSF51556">
    <property type="entry name" value="Metallo-dependent hydrolases"/>
    <property type="match status" value="1"/>
</dbReference>
<comment type="similarity">
    <text evidence="1">Belongs to the metallo-dependent hydrolases superfamily.</text>
</comment>
<proteinExistence type="inferred from homology"/>
<dbReference type="Proteomes" id="UP000250140">
    <property type="component" value="Unassembled WGS sequence"/>
</dbReference>
<dbReference type="InterPro" id="IPR052350">
    <property type="entry name" value="Metallo-dep_Lactonases"/>
</dbReference>
<dbReference type="InterPro" id="IPR006680">
    <property type="entry name" value="Amidohydro-rel"/>
</dbReference>
<evidence type="ECO:0000256" key="1">
    <source>
        <dbReference type="ARBA" id="ARBA00038310"/>
    </source>
</evidence>
<dbReference type="PANTHER" id="PTHR43569">
    <property type="entry name" value="AMIDOHYDROLASE"/>
    <property type="match status" value="1"/>
</dbReference>
<feature type="domain" description="Amidohydrolase-related" evidence="2">
    <location>
        <begin position="3"/>
        <end position="78"/>
    </location>
</feature>
<keyword evidence="4" id="KW-1185">Reference proteome</keyword>
<accession>A0A8E2FDE3</accession>
<dbReference type="PANTHER" id="PTHR43569:SF2">
    <property type="entry name" value="AMIDOHYDROLASE-RELATED DOMAIN-CONTAINING PROTEIN"/>
    <property type="match status" value="1"/>
</dbReference>
<evidence type="ECO:0000259" key="2">
    <source>
        <dbReference type="Pfam" id="PF04909"/>
    </source>
</evidence>
<gene>
    <name evidence="3" type="ORF">AOQ84DRAFT_351281</name>
</gene>
<evidence type="ECO:0000313" key="4">
    <source>
        <dbReference type="Proteomes" id="UP000250140"/>
    </source>
</evidence>
<dbReference type="InterPro" id="IPR032466">
    <property type="entry name" value="Metal_Hydrolase"/>
</dbReference>
<dbReference type="Pfam" id="PF04909">
    <property type="entry name" value="Amidohydro_2"/>
    <property type="match status" value="1"/>
</dbReference>
<sequence>MSMLFPLPKIYVKLSGCFSQLPPEFQRIPSYPVAADSDPSNKWAEDVAQLIAPLSNEVFAIMGSKRIVWGSDWPVCNVMGGWRVWRAWVSVTKKLLDKAELTES</sequence>